<accession>A0ABW1I192</accession>
<name>A0ABW1I192_9PSEU</name>
<dbReference type="EMBL" id="JBHSQK010000007">
    <property type="protein sequence ID" value="MFC5947496.1"/>
    <property type="molecule type" value="Genomic_DNA"/>
</dbReference>
<protein>
    <recommendedName>
        <fullName evidence="3">Asp/Glu racemase</fullName>
    </recommendedName>
</protein>
<organism evidence="1 2">
    <name type="scientific">Pseudonocardia lutea</name>
    <dbReference type="NCBI Taxonomy" id="2172015"/>
    <lineage>
        <taxon>Bacteria</taxon>
        <taxon>Bacillati</taxon>
        <taxon>Actinomycetota</taxon>
        <taxon>Actinomycetes</taxon>
        <taxon>Pseudonocardiales</taxon>
        <taxon>Pseudonocardiaceae</taxon>
        <taxon>Pseudonocardia</taxon>
    </lineage>
</organism>
<proteinExistence type="predicted"/>
<keyword evidence="2" id="KW-1185">Reference proteome</keyword>
<evidence type="ECO:0000313" key="1">
    <source>
        <dbReference type="EMBL" id="MFC5947496.1"/>
    </source>
</evidence>
<dbReference type="Proteomes" id="UP001596119">
    <property type="component" value="Unassembled WGS sequence"/>
</dbReference>
<comment type="caution">
    <text evidence="1">The sequence shown here is derived from an EMBL/GenBank/DDBJ whole genome shotgun (WGS) entry which is preliminary data.</text>
</comment>
<evidence type="ECO:0008006" key="3">
    <source>
        <dbReference type="Google" id="ProtNLM"/>
    </source>
</evidence>
<dbReference type="RefSeq" id="WP_379564404.1">
    <property type="nucleotide sequence ID" value="NZ_JBHSQK010000007.1"/>
</dbReference>
<reference evidence="2" key="1">
    <citation type="journal article" date="2019" name="Int. J. Syst. Evol. Microbiol.">
        <title>The Global Catalogue of Microorganisms (GCM) 10K type strain sequencing project: providing services to taxonomists for standard genome sequencing and annotation.</title>
        <authorList>
            <consortium name="The Broad Institute Genomics Platform"/>
            <consortium name="The Broad Institute Genome Sequencing Center for Infectious Disease"/>
            <person name="Wu L."/>
            <person name="Ma J."/>
        </authorList>
    </citation>
    <scope>NUCLEOTIDE SEQUENCE [LARGE SCALE GENOMIC DNA]</scope>
    <source>
        <strain evidence="2">CGMCC 4.7397</strain>
    </source>
</reference>
<gene>
    <name evidence="1" type="ORF">ACFQH9_04305</name>
</gene>
<sequence>MSAAPKIALISAVPAAIAPAEAALRAALPDAVVWNILDDRLLADADSRGGLDDVLRLRMQRLIAHAVAEDVDGVLLTCSLYGPVAQQTDAAVPVMAPDEAAFADIAAAGHASVLVLASFDNARDDSVQRLEAAVRAAGVTVRVTGRSVPAAMTASRAGDQGALVTALVEACVDRPADVDAVFLAQYSLAPAGDALQQTIGLPVLSGPKSAAAALRRLASDQVAR</sequence>
<evidence type="ECO:0000313" key="2">
    <source>
        <dbReference type="Proteomes" id="UP001596119"/>
    </source>
</evidence>